<dbReference type="InterPro" id="IPR020846">
    <property type="entry name" value="MFS_dom"/>
</dbReference>
<dbReference type="InterPro" id="IPR052714">
    <property type="entry name" value="MFS_Exporter"/>
</dbReference>
<dbReference type="PANTHER" id="PTHR23531:SF1">
    <property type="entry name" value="QUINOLENE RESISTANCE PROTEIN NORA"/>
    <property type="match status" value="1"/>
</dbReference>
<dbReference type="SUPFAM" id="SSF103473">
    <property type="entry name" value="MFS general substrate transporter"/>
    <property type="match status" value="1"/>
</dbReference>
<dbReference type="AlphaFoldDB" id="A0A839SZJ3"/>
<keyword evidence="1 4" id="KW-0812">Transmembrane</keyword>
<dbReference type="Proteomes" id="UP000549250">
    <property type="component" value="Unassembled WGS sequence"/>
</dbReference>
<comment type="caution">
    <text evidence="6">The sequence shown here is derived from an EMBL/GenBank/DDBJ whole genome shotgun (WGS) entry which is preliminary data.</text>
</comment>
<dbReference type="PANTHER" id="PTHR23531">
    <property type="entry name" value="QUINOLENE RESISTANCE PROTEIN NORA"/>
    <property type="match status" value="1"/>
</dbReference>
<gene>
    <name evidence="6" type="ORF">FHR87_000681</name>
</gene>
<evidence type="ECO:0000256" key="3">
    <source>
        <dbReference type="ARBA" id="ARBA00023136"/>
    </source>
</evidence>
<name>A0A839SZJ3_AZOMA</name>
<dbReference type="Gene3D" id="1.20.1250.20">
    <property type="entry name" value="MFS general substrate transporter like domains"/>
    <property type="match status" value="1"/>
</dbReference>
<evidence type="ECO:0000256" key="2">
    <source>
        <dbReference type="ARBA" id="ARBA00022989"/>
    </source>
</evidence>
<feature type="transmembrane region" description="Helical" evidence="4">
    <location>
        <begin position="63"/>
        <end position="83"/>
    </location>
</feature>
<evidence type="ECO:0000256" key="1">
    <source>
        <dbReference type="ARBA" id="ARBA00022692"/>
    </source>
</evidence>
<evidence type="ECO:0000259" key="5">
    <source>
        <dbReference type="PROSITE" id="PS50850"/>
    </source>
</evidence>
<proteinExistence type="predicted"/>
<protein>
    <submittedName>
        <fullName evidence="6">Putative MFS family arabinose efflux permease</fullName>
    </submittedName>
</protein>
<feature type="domain" description="Major facilitator superfamily (MFS) profile" evidence="5">
    <location>
        <begin position="1"/>
        <end position="117"/>
    </location>
</feature>
<dbReference type="InterPro" id="IPR036259">
    <property type="entry name" value="MFS_trans_sf"/>
</dbReference>
<sequence length="117" mass="12001">MAVACLALSCLGILVVWSSEQPGMALLGSTLTGLGRALLYPALGVEIVARVDAANRATALGTFAMFFDLTMGVSGPLMGVIASAIGVRHTFLCAALLGLAGLSLSVWVLRRDRQGPA</sequence>
<accession>A0A839SZJ3</accession>
<keyword evidence="3 4" id="KW-0472">Membrane</keyword>
<evidence type="ECO:0000313" key="6">
    <source>
        <dbReference type="EMBL" id="MBB3102308.1"/>
    </source>
</evidence>
<keyword evidence="7" id="KW-1185">Reference proteome</keyword>
<dbReference type="InterPro" id="IPR011701">
    <property type="entry name" value="MFS"/>
</dbReference>
<organism evidence="6 7">
    <name type="scientific">Azomonas macrocytogenes</name>
    <name type="common">Azotobacter macrocytogenes</name>
    <dbReference type="NCBI Taxonomy" id="69962"/>
    <lineage>
        <taxon>Bacteria</taxon>
        <taxon>Pseudomonadati</taxon>
        <taxon>Pseudomonadota</taxon>
        <taxon>Gammaproteobacteria</taxon>
        <taxon>Pseudomonadales</taxon>
        <taxon>Pseudomonadaceae</taxon>
        <taxon>Azomonas</taxon>
    </lineage>
</organism>
<evidence type="ECO:0000256" key="4">
    <source>
        <dbReference type="SAM" id="Phobius"/>
    </source>
</evidence>
<dbReference type="PROSITE" id="PS50850">
    <property type="entry name" value="MFS"/>
    <property type="match status" value="1"/>
</dbReference>
<dbReference type="Pfam" id="PF07690">
    <property type="entry name" value="MFS_1"/>
    <property type="match status" value="1"/>
</dbReference>
<dbReference type="EMBL" id="JACHXI010000002">
    <property type="protein sequence ID" value="MBB3102308.1"/>
    <property type="molecule type" value="Genomic_DNA"/>
</dbReference>
<feature type="transmembrane region" description="Helical" evidence="4">
    <location>
        <begin position="89"/>
        <end position="109"/>
    </location>
</feature>
<dbReference type="GO" id="GO:0022857">
    <property type="term" value="F:transmembrane transporter activity"/>
    <property type="evidence" value="ECO:0007669"/>
    <property type="project" value="InterPro"/>
</dbReference>
<evidence type="ECO:0000313" key="7">
    <source>
        <dbReference type="Proteomes" id="UP000549250"/>
    </source>
</evidence>
<keyword evidence="2 4" id="KW-1133">Transmembrane helix</keyword>
<reference evidence="6 7" key="1">
    <citation type="submission" date="2020-08" db="EMBL/GenBank/DDBJ databases">
        <title>Genomic Encyclopedia of Type Strains, Phase III (KMG-III): the genomes of soil and plant-associated and newly described type strains.</title>
        <authorList>
            <person name="Whitman W."/>
        </authorList>
    </citation>
    <scope>NUCLEOTIDE SEQUENCE [LARGE SCALE GENOMIC DNA]</scope>
    <source>
        <strain evidence="6 7">CECT 4462</strain>
    </source>
</reference>